<dbReference type="Pfam" id="PF02537">
    <property type="entry name" value="CRCB"/>
    <property type="match status" value="1"/>
</dbReference>
<keyword evidence="6" id="KW-0813">Transport</keyword>
<comment type="function">
    <text evidence="9">Fluoride-specific ion channel. Important for reducing fluoride concentration in the cell, thus reducing its toxicity.</text>
</comment>
<keyword evidence="2" id="KW-1003">Cell membrane</keyword>
<dbReference type="InterPro" id="IPR003691">
    <property type="entry name" value="FluC"/>
</dbReference>
<keyword evidence="13" id="KW-1185">Reference proteome</keyword>
<evidence type="ECO:0000256" key="10">
    <source>
        <dbReference type="RuleBase" id="RU004340"/>
    </source>
</evidence>
<comment type="subcellular location">
    <subcellularLocation>
        <location evidence="1">Cell membrane</location>
        <topology evidence="1">Multi-pass membrane protein</topology>
    </subcellularLocation>
</comment>
<organism evidence="12 13">
    <name type="scientific">Nocardia colli</name>
    <dbReference type="NCBI Taxonomy" id="2545717"/>
    <lineage>
        <taxon>Bacteria</taxon>
        <taxon>Bacillati</taxon>
        <taxon>Actinomycetota</taxon>
        <taxon>Actinomycetes</taxon>
        <taxon>Mycobacteriales</taxon>
        <taxon>Nocardiaceae</taxon>
        <taxon>Nocardia</taxon>
    </lineage>
</organism>
<dbReference type="AlphaFoldDB" id="A0A5N0EIE3"/>
<dbReference type="Proteomes" id="UP000323876">
    <property type="component" value="Unassembled WGS sequence"/>
</dbReference>
<evidence type="ECO:0000256" key="8">
    <source>
        <dbReference type="ARBA" id="ARBA00035585"/>
    </source>
</evidence>
<protein>
    <recommendedName>
        <fullName evidence="10">Fluoride-specific ion channel</fullName>
    </recommendedName>
</protein>
<dbReference type="GO" id="GO:0034220">
    <property type="term" value="P:monoatomic ion transmembrane transport"/>
    <property type="evidence" value="ECO:0007669"/>
    <property type="project" value="UniProtKB-KW"/>
</dbReference>
<feature type="transmembrane region" description="Helical" evidence="10">
    <location>
        <begin position="43"/>
        <end position="64"/>
    </location>
</feature>
<evidence type="ECO:0000256" key="5">
    <source>
        <dbReference type="ARBA" id="ARBA00023136"/>
    </source>
</evidence>
<keyword evidence="5 10" id="KW-0472">Membrane</keyword>
<comment type="catalytic activity">
    <reaction evidence="8">
        <text>fluoride(in) = fluoride(out)</text>
        <dbReference type="Rhea" id="RHEA:76159"/>
        <dbReference type="ChEBI" id="CHEBI:17051"/>
    </reaction>
    <physiologicalReaction direction="left-to-right" evidence="8">
        <dbReference type="Rhea" id="RHEA:76160"/>
    </physiologicalReaction>
</comment>
<evidence type="ECO:0000313" key="13">
    <source>
        <dbReference type="Proteomes" id="UP000323876"/>
    </source>
</evidence>
<proteinExistence type="inferred from homology"/>
<evidence type="ECO:0000256" key="1">
    <source>
        <dbReference type="ARBA" id="ARBA00004651"/>
    </source>
</evidence>
<accession>A0A5N0EIE3</accession>
<name>A0A5N0EIE3_9NOCA</name>
<evidence type="ECO:0000256" key="9">
    <source>
        <dbReference type="ARBA" id="ARBA00049940"/>
    </source>
</evidence>
<dbReference type="OrthoDB" id="4408652at2"/>
<evidence type="ECO:0000256" key="3">
    <source>
        <dbReference type="ARBA" id="ARBA00022692"/>
    </source>
</evidence>
<comment type="similarity">
    <text evidence="7 10">Belongs to the fluoride channel Fluc/FEX (TC 1.A.43) family.</text>
</comment>
<evidence type="ECO:0000256" key="7">
    <source>
        <dbReference type="ARBA" id="ARBA00035120"/>
    </source>
</evidence>
<evidence type="ECO:0000256" key="6">
    <source>
        <dbReference type="ARBA" id="ARBA00023303"/>
    </source>
</evidence>
<keyword evidence="4 10" id="KW-1133">Transmembrane helix</keyword>
<evidence type="ECO:0000256" key="4">
    <source>
        <dbReference type="ARBA" id="ARBA00022989"/>
    </source>
</evidence>
<evidence type="ECO:0000256" key="11">
    <source>
        <dbReference type="SAM" id="MobiDB-lite"/>
    </source>
</evidence>
<keyword evidence="6" id="KW-0406">Ion transport</keyword>
<evidence type="ECO:0000313" key="12">
    <source>
        <dbReference type="EMBL" id="KAA8888746.1"/>
    </source>
</evidence>
<dbReference type="GO" id="GO:0005886">
    <property type="term" value="C:plasma membrane"/>
    <property type="evidence" value="ECO:0007669"/>
    <property type="project" value="UniProtKB-SubCell"/>
</dbReference>
<dbReference type="EMBL" id="VXLC01000004">
    <property type="protein sequence ID" value="KAA8888746.1"/>
    <property type="molecule type" value="Genomic_DNA"/>
</dbReference>
<comment type="caution">
    <text evidence="12">The sequence shown here is derived from an EMBL/GenBank/DDBJ whole genome shotgun (WGS) entry which is preliminary data.</text>
</comment>
<gene>
    <name evidence="12" type="ORF">F3087_16020</name>
</gene>
<reference evidence="12 13" key="1">
    <citation type="submission" date="2019-09" db="EMBL/GenBank/DDBJ databases">
        <authorList>
            <person name="Wang X."/>
        </authorList>
    </citation>
    <scope>NUCLEOTIDE SEQUENCE [LARGE SCALE GENOMIC DNA]</scope>
    <source>
        <strain evidence="12 13">CICC 11023</strain>
    </source>
</reference>
<feature type="compositionally biased region" description="Basic and acidic residues" evidence="11">
    <location>
        <begin position="132"/>
        <end position="145"/>
    </location>
</feature>
<comment type="caution">
    <text evidence="10">Lacks conserved residue(s) required for the propagation of feature annotation.</text>
</comment>
<sequence length="145" mass="15717">MSMNNAVRSAVTRRVRLNGPSGTPDNMTRVACARRVPWSTRAVNVMGCFAIGILMVLSTEVWVAHRLLRPVLGIGVLGGFTTFSTHRLEVRRLLESGAAVQAPGSRGGAVVASSGWTTGFTRQATARRKGARQWEKQDSGNPRRD</sequence>
<keyword evidence="6" id="KW-0407">Ion channel</keyword>
<keyword evidence="3 10" id="KW-0812">Transmembrane</keyword>
<evidence type="ECO:0000256" key="2">
    <source>
        <dbReference type="ARBA" id="ARBA00022475"/>
    </source>
</evidence>
<feature type="region of interest" description="Disordered" evidence="11">
    <location>
        <begin position="121"/>
        <end position="145"/>
    </location>
</feature>